<feature type="transmembrane region" description="Helical" evidence="2">
    <location>
        <begin position="12"/>
        <end position="38"/>
    </location>
</feature>
<evidence type="ECO:0000259" key="3">
    <source>
        <dbReference type="Pfam" id="PF20152"/>
    </source>
</evidence>
<feature type="transmembrane region" description="Helical" evidence="2">
    <location>
        <begin position="91"/>
        <end position="111"/>
    </location>
</feature>
<keyword evidence="2" id="KW-0812">Transmembrane</keyword>
<organism evidence="4 5">
    <name type="scientific">Phanerochaete sordida</name>
    <dbReference type="NCBI Taxonomy" id="48140"/>
    <lineage>
        <taxon>Eukaryota</taxon>
        <taxon>Fungi</taxon>
        <taxon>Dikarya</taxon>
        <taxon>Basidiomycota</taxon>
        <taxon>Agaricomycotina</taxon>
        <taxon>Agaricomycetes</taxon>
        <taxon>Polyporales</taxon>
        <taxon>Phanerochaetaceae</taxon>
        <taxon>Phanerochaete</taxon>
    </lineage>
</organism>
<feature type="transmembrane region" description="Helical" evidence="2">
    <location>
        <begin position="196"/>
        <end position="223"/>
    </location>
</feature>
<dbReference type="Proteomes" id="UP000703269">
    <property type="component" value="Unassembled WGS sequence"/>
</dbReference>
<gene>
    <name evidence="4" type="ORF">PsYK624_101770</name>
</gene>
<sequence>MLPPIQLHLDSTLGVIVIAEIMVAMLFGITSVQIYVYFHRNPRDSKFMKRTIFFLWILDGLHLAFTSHSVYHYAVTNFMNPLALTQCPWSFAIDVVFGDLSEVIVTALFAYRIWKFSGKLWPLMLIVPPAIISFAGAIAIGVFARKVPDFVEFNDKYAWVWYAVFSVQAFIDCAIAVALCTMLIKRRTGFKRTDSLIRILVVYSINTCALTSSVAIGSVITYAVMPHNFVFIAFAMVLPKLMLNALLALLNSRDKMRNMHAGQAISVHLSKLASRLARSAGSESSENPLDRRELRRSHVADQVLSKDQEIHVLGHPHDGSFDVESQASRSVIVES</sequence>
<dbReference type="PANTHER" id="PTHR40465:SF1">
    <property type="entry name" value="DUF6534 DOMAIN-CONTAINING PROTEIN"/>
    <property type="match status" value="1"/>
</dbReference>
<evidence type="ECO:0000313" key="5">
    <source>
        <dbReference type="Proteomes" id="UP000703269"/>
    </source>
</evidence>
<name>A0A9P3GI30_9APHY</name>
<feature type="region of interest" description="Disordered" evidence="1">
    <location>
        <begin position="315"/>
        <end position="335"/>
    </location>
</feature>
<accession>A0A9P3GI30</accession>
<comment type="caution">
    <text evidence="4">The sequence shown here is derived from an EMBL/GenBank/DDBJ whole genome shotgun (WGS) entry which is preliminary data.</text>
</comment>
<keyword evidence="2" id="KW-1133">Transmembrane helix</keyword>
<feature type="transmembrane region" description="Helical" evidence="2">
    <location>
        <begin position="159"/>
        <end position="184"/>
    </location>
</feature>
<feature type="domain" description="DUF6534" evidence="3">
    <location>
        <begin position="169"/>
        <end position="254"/>
    </location>
</feature>
<proteinExistence type="predicted"/>
<protein>
    <recommendedName>
        <fullName evidence="3">DUF6534 domain-containing protein</fullName>
    </recommendedName>
</protein>
<feature type="transmembrane region" description="Helical" evidence="2">
    <location>
        <begin position="123"/>
        <end position="144"/>
    </location>
</feature>
<dbReference type="PANTHER" id="PTHR40465">
    <property type="entry name" value="CHROMOSOME 1, WHOLE GENOME SHOTGUN SEQUENCE"/>
    <property type="match status" value="1"/>
</dbReference>
<dbReference type="OrthoDB" id="2749860at2759"/>
<reference evidence="4 5" key="1">
    <citation type="submission" date="2021-08" db="EMBL/GenBank/DDBJ databases">
        <title>Draft Genome Sequence of Phanerochaete sordida strain YK-624.</title>
        <authorList>
            <person name="Mori T."/>
            <person name="Dohra H."/>
            <person name="Suzuki T."/>
            <person name="Kawagishi H."/>
            <person name="Hirai H."/>
        </authorList>
    </citation>
    <scope>NUCLEOTIDE SEQUENCE [LARGE SCALE GENOMIC DNA]</scope>
    <source>
        <strain evidence="4 5">YK-624</strain>
    </source>
</reference>
<evidence type="ECO:0000256" key="1">
    <source>
        <dbReference type="SAM" id="MobiDB-lite"/>
    </source>
</evidence>
<dbReference type="InterPro" id="IPR045339">
    <property type="entry name" value="DUF6534"/>
</dbReference>
<dbReference type="EMBL" id="BPQB01000036">
    <property type="protein sequence ID" value="GJE94009.1"/>
    <property type="molecule type" value="Genomic_DNA"/>
</dbReference>
<keyword evidence="2" id="KW-0472">Membrane</keyword>
<evidence type="ECO:0000256" key="2">
    <source>
        <dbReference type="SAM" id="Phobius"/>
    </source>
</evidence>
<dbReference type="AlphaFoldDB" id="A0A9P3GI30"/>
<evidence type="ECO:0000313" key="4">
    <source>
        <dbReference type="EMBL" id="GJE94009.1"/>
    </source>
</evidence>
<dbReference type="Pfam" id="PF20152">
    <property type="entry name" value="DUF6534"/>
    <property type="match status" value="1"/>
</dbReference>
<feature type="transmembrane region" description="Helical" evidence="2">
    <location>
        <begin position="229"/>
        <end position="250"/>
    </location>
</feature>
<keyword evidence="5" id="KW-1185">Reference proteome</keyword>
<feature type="transmembrane region" description="Helical" evidence="2">
    <location>
        <begin position="50"/>
        <end position="71"/>
    </location>
</feature>